<dbReference type="Pfam" id="PF02350">
    <property type="entry name" value="Epimerase_2"/>
    <property type="match status" value="1"/>
</dbReference>
<dbReference type="PANTHER" id="PTHR43174:SF1">
    <property type="entry name" value="UDP-N-ACETYLGLUCOSAMINE 2-EPIMERASE"/>
    <property type="match status" value="1"/>
</dbReference>
<dbReference type="InterPro" id="IPR003331">
    <property type="entry name" value="UDP_GlcNAc_Epimerase_2_dom"/>
</dbReference>
<reference evidence="4" key="1">
    <citation type="submission" date="2017-09" db="EMBL/GenBank/DDBJ databases">
        <title>Depth-based differentiation of microbial function through sediment-hosted aquifers and enrichment of novel symbionts in the deep terrestrial subsurface.</title>
        <authorList>
            <person name="Probst A.J."/>
            <person name="Ladd B."/>
            <person name="Jarett J.K."/>
            <person name="Geller-Mcgrath D.E."/>
            <person name="Sieber C.M.K."/>
            <person name="Emerson J.B."/>
            <person name="Anantharaman K."/>
            <person name="Thomas B.C."/>
            <person name="Malmstrom R."/>
            <person name="Stieglmeier M."/>
            <person name="Klingl A."/>
            <person name="Woyke T."/>
            <person name="Ryan C.M."/>
            <person name="Banfield J.F."/>
        </authorList>
    </citation>
    <scope>NUCLEOTIDE SEQUENCE [LARGE SCALE GENOMIC DNA]</scope>
</reference>
<dbReference type="AlphaFoldDB" id="A0A2M7S900"/>
<evidence type="ECO:0000313" key="3">
    <source>
        <dbReference type="EMBL" id="PIZ16004.1"/>
    </source>
</evidence>
<keyword evidence="1" id="KW-0413">Isomerase</keyword>
<evidence type="ECO:0000313" key="4">
    <source>
        <dbReference type="Proteomes" id="UP000229307"/>
    </source>
</evidence>
<feature type="domain" description="UDP-N-acetylglucosamine 2-epimerase" evidence="2">
    <location>
        <begin position="34"/>
        <end position="366"/>
    </location>
</feature>
<gene>
    <name evidence="3" type="ORF">COY52_08285</name>
</gene>
<dbReference type="EMBL" id="PFMR01000219">
    <property type="protein sequence ID" value="PIZ16004.1"/>
    <property type="molecule type" value="Genomic_DNA"/>
</dbReference>
<comment type="caution">
    <text evidence="3">The sequence shown here is derived from an EMBL/GenBank/DDBJ whole genome shotgun (WGS) entry which is preliminary data.</text>
</comment>
<sequence length="370" mass="41395">MSRSPLKVFLVCGARPNFMKVAPVIKEMRRYPSAFSPFLVHTGQHYDYRMSEIFFRDLELGKPDFFLGVGSGSHAQQTAKIMAGFEKVCLKEKPGLVIVVGDVNSTLACSLVAAKLLIPVAHIEAGLRSFDRTMPEEINRIVTDSLSGFLFTTCKEADTNLRKEGIDGEKIYFTGNVMIDTLKLFVKKALRLNTLKEFNLKKQDYALLTLHRPSNVDGRESFESILKALKKISKSIPILFPVHPRTKKQIKLFNLQGYFPAKGGIRLTKPLGYLDFLNLTANAKFVLTDSGGIQEETTFLGVPCLTLRKNTERPVTVTEGTNTLVGDNTLMIFREADKIIGGRYKKGSIPQLWDGKASQRIVKILKTRTT</sequence>
<dbReference type="Proteomes" id="UP000229307">
    <property type="component" value="Unassembled WGS sequence"/>
</dbReference>
<dbReference type="Gene3D" id="3.40.50.2000">
    <property type="entry name" value="Glycogen Phosphorylase B"/>
    <property type="match status" value="2"/>
</dbReference>
<evidence type="ECO:0000259" key="2">
    <source>
        <dbReference type="Pfam" id="PF02350"/>
    </source>
</evidence>
<dbReference type="GO" id="GO:0016853">
    <property type="term" value="F:isomerase activity"/>
    <property type="evidence" value="ECO:0007669"/>
    <property type="project" value="UniProtKB-KW"/>
</dbReference>
<dbReference type="PANTHER" id="PTHR43174">
    <property type="entry name" value="UDP-N-ACETYLGLUCOSAMINE 2-EPIMERASE"/>
    <property type="match status" value="1"/>
</dbReference>
<dbReference type="CDD" id="cd03786">
    <property type="entry name" value="GTB_UDP-GlcNAc_2-Epimerase"/>
    <property type="match status" value="1"/>
</dbReference>
<accession>A0A2M7S900</accession>
<evidence type="ECO:0000256" key="1">
    <source>
        <dbReference type="RuleBase" id="RU003513"/>
    </source>
</evidence>
<proteinExistence type="inferred from homology"/>
<protein>
    <submittedName>
        <fullName evidence="3">UDP-N-acetylglucosamine 2-epimerase (Non-hydrolyzing)</fullName>
    </submittedName>
</protein>
<organism evidence="3 4">
    <name type="scientific">Candidatus Desantisbacteria bacterium CG_4_10_14_0_8_um_filter_48_22</name>
    <dbReference type="NCBI Taxonomy" id="1974543"/>
    <lineage>
        <taxon>Bacteria</taxon>
        <taxon>Candidatus Desantisiibacteriota</taxon>
    </lineage>
</organism>
<comment type="similarity">
    <text evidence="1">Belongs to the UDP-N-acetylglucosamine 2-epimerase family.</text>
</comment>
<name>A0A2M7S900_9BACT</name>
<dbReference type="SUPFAM" id="SSF53756">
    <property type="entry name" value="UDP-Glycosyltransferase/glycogen phosphorylase"/>
    <property type="match status" value="1"/>
</dbReference>
<dbReference type="InterPro" id="IPR029767">
    <property type="entry name" value="WecB-like"/>
</dbReference>
<dbReference type="NCBIfam" id="TIGR00236">
    <property type="entry name" value="wecB"/>
    <property type="match status" value="1"/>
</dbReference>